<sequence>MKLIRMQAGISKRSVVVHQIHLFRSPKECRAGTFNLIILIGEGNWLHATASLASNLCDVGLESGSVFGGGTESEVRGSASPKENALGKHSPVPAVKDRFAAQQFKSATARLIRKLFVALNRSARIELHISIFKVSITLVEVKQAKLKWHWCGYYGLPRIPTVGANALCWSLVACITSESR</sequence>
<organism evidence="1 2">
    <name type="scientific">Lindgomyces ingoldianus</name>
    <dbReference type="NCBI Taxonomy" id="673940"/>
    <lineage>
        <taxon>Eukaryota</taxon>
        <taxon>Fungi</taxon>
        <taxon>Dikarya</taxon>
        <taxon>Ascomycota</taxon>
        <taxon>Pezizomycotina</taxon>
        <taxon>Dothideomycetes</taxon>
        <taxon>Pleosporomycetidae</taxon>
        <taxon>Pleosporales</taxon>
        <taxon>Lindgomycetaceae</taxon>
        <taxon>Lindgomyces</taxon>
    </lineage>
</organism>
<dbReference type="Proteomes" id="UP000799755">
    <property type="component" value="Unassembled WGS sequence"/>
</dbReference>
<name>A0ACB6REQ2_9PLEO</name>
<keyword evidence="2" id="KW-1185">Reference proteome</keyword>
<comment type="caution">
    <text evidence="1">The sequence shown here is derived from an EMBL/GenBank/DDBJ whole genome shotgun (WGS) entry which is preliminary data.</text>
</comment>
<gene>
    <name evidence="1" type="ORF">BDR25DRAFT_348062</name>
</gene>
<evidence type="ECO:0000313" key="1">
    <source>
        <dbReference type="EMBL" id="KAF2477744.1"/>
    </source>
</evidence>
<dbReference type="EMBL" id="MU003492">
    <property type="protein sequence ID" value="KAF2477744.1"/>
    <property type="molecule type" value="Genomic_DNA"/>
</dbReference>
<reference evidence="1" key="1">
    <citation type="journal article" date="2020" name="Stud. Mycol.">
        <title>101 Dothideomycetes genomes: a test case for predicting lifestyles and emergence of pathogens.</title>
        <authorList>
            <person name="Haridas S."/>
            <person name="Albert R."/>
            <person name="Binder M."/>
            <person name="Bloem J."/>
            <person name="Labutti K."/>
            <person name="Salamov A."/>
            <person name="Andreopoulos B."/>
            <person name="Baker S."/>
            <person name="Barry K."/>
            <person name="Bills G."/>
            <person name="Bluhm B."/>
            <person name="Cannon C."/>
            <person name="Castanera R."/>
            <person name="Culley D."/>
            <person name="Daum C."/>
            <person name="Ezra D."/>
            <person name="Gonzalez J."/>
            <person name="Henrissat B."/>
            <person name="Kuo A."/>
            <person name="Liang C."/>
            <person name="Lipzen A."/>
            <person name="Lutzoni F."/>
            <person name="Magnuson J."/>
            <person name="Mondo S."/>
            <person name="Nolan M."/>
            <person name="Ohm R."/>
            <person name="Pangilinan J."/>
            <person name="Park H.-J."/>
            <person name="Ramirez L."/>
            <person name="Alfaro M."/>
            <person name="Sun H."/>
            <person name="Tritt A."/>
            <person name="Yoshinaga Y."/>
            <person name="Zwiers L.-H."/>
            <person name="Turgeon B."/>
            <person name="Goodwin S."/>
            <person name="Spatafora J."/>
            <person name="Crous P."/>
            <person name="Grigoriev I."/>
        </authorList>
    </citation>
    <scope>NUCLEOTIDE SEQUENCE</scope>
    <source>
        <strain evidence="1">ATCC 200398</strain>
    </source>
</reference>
<proteinExistence type="predicted"/>
<protein>
    <submittedName>
        <fullName evidence="1">Uncharacterized protein</fullName>
    </submittedName>
</protein>
<accession>A0ACB6REQ2</accession>
<evidence type="ECO:0000313" key="2">
    <source>
        <dbReference type="Proteomes" id="UP000799755"/>
    </source>
</evidence>